<evidence type="ECO:0000259" key="13">
    <source>
        <dbReference type="PROSITE" id="PS50885"/>
    </source>
</evidence>
<keyword evidence="5" id="KW-0808">Transferase</keyword>
<keyword evidence="6" id="KW-0812">Transmembrane</keyword>
<evidence type="ECO:0000256" key="2">
    <source>
        <dbReference type="ARBA" id="ARBA00004236"/>
    </source>
</evidence>
<dbReference type="SUPFAM" id="SSF55874">
    <property type="entry name" value="ATPase domain of HSP90 chaperone/DNA topoisomerase II/histidine kinase"/>
    <property type="match status" value="1"/>
</dbReference>
<reference evidence="15" key="1">
    <citation type="journal article" date="2019" name="Int. J. Syst. Evol. Microbiol.">
        <title>The Global Catalogue of Microorganisms (GCM) 10K type strain sequencing project: providing services to taxonomists for standard genome sequencing and annotation.</title>
        <authorList>
            <consortium name="The Broad Institute Genomics Platform"/>
            <consortium name="The Broad Institute Genome Sequencing Center for Infectious Disease"/>
            <person name="Wu L."/>
            <person name="Ma J."/>
        </authorList>
    </citation>
    <scope>NUCLEOTIDE SEQUENCE [LARGE SCALE GENOMIC DNA]</scope>
    <source>
        <strain evidence="15">JCM 14549</strain>
    </source>
</reference>
<keyword evidence="11" id="KW-0732">Signal</keyword>
<comment type="catalytic activity">
    <reaction evidence="1">
        <text>ATP + protein L-histidine = ADP + protein N-phospho-L-histidine.</text>
        <dbReference type="EC" id="2.7.13.3"/>
    </reaction>
</comment>
<evidence type="ECO:0000256" key="8">
    <source>
        <dbReference type="ARBA" id="ARBA00022989"/>
    </source>
</evidence>
<dbReference type="EC" id="2.7.13.3" evidence="3"/>
<dbReference type="Gene3D" id="6.10.340.10">
    <property type="match status" value="1"/>
</dbReference>
<name>A0ABP5GG99_9ACTN</name>
<evidence type="ECO:0000256" key="4">
    <source>
        <dbReference type="ARBA" id="ARBA00022553"/>
    </source>
</evidence>
<accession>A0ABP5GG99</accession>
<evidence type="ECO:0000256" key="11">
    <source>
        <dbReference type="SAM" id="SignalP"/>
    </source>
</evidence>
<sequence>MVIFVLVAILGASAVAWAGTRQAARALTETSQQQYAQNLVDQLTSSAPNIGYPPSPEVLEQLRATAGQNALAVYGDASSSSGLFAESPVPVVPSAEMRQAISRAGPGGQTFTERVIVDDTAWLIVGTPVVITTPDGARTSSGVEVYVAQNLSGVEDELAVLVRSAITTSVLVLPVAVVMALLAARTVLAPVQKLSATARRLADGDLEARTEPQGVDELAGLTRIVNEMAESLQDSMVSMARMQEDAKRFAADVSHELRTPLTTLTAAVEILGDTLRRRETSGQESADEADARESAHLAITETRRLVQMVEDIMEIARFDSHTAPMRREPTDLASLISSCVRARNWSEQVEILPRSTREPVTVEVDRRRLDIVVVNLIGNGLKHGAAPVRVKLLPQAAGTAVEITDSGPGVPEEHLGKIFSRLYKADASRARSTGSGLGLAIALENAKLHGGDITVENAPEGGARFTLWLPGQPHDPRRTTGTVDDD</sequence>
<dbReference type="InterPro" id="IPR005467">
    <property type="entry name" value="His_kinase_dom"/>
</dbReference>
<dbReference type="InterPro" id="IPR003660">
    <property type="entry name" value="HAMP_dom"/>
</dbReference>
<evidence type="ECO:0000256" key="1">
    <source>
        <dbReference type="ARBA" id="ARBA00000085"/>
    </source>
</evidence>
<keyword evidence="7 14" id="KW-0418">Kinase</keyword>
<dbReference type="Pfam" id="PF00672">
    <property type="entry name" value="HAMP"/>
    <property type="match status" value="1"/>
</dbReference>
<evidence type="ECO:0000256" key="7">
    <source>
        <dbReference type="ARBA" id="ARBA00022777"/>
    </source>
</evidence>
<evidence type="ECO:0000259" key="12">
    <source>
        <dbReference type="PROSITE" id="PS50109"/>
    </source>
</evidence>
<dbReference type="InterPro" id="IPR003594">
    <property type="entry name" value="HATPase_dom"/>
</dbReference>
<dbReference type="PROSITE" id="PS50885">
    <property type="entry name" value="HAMP"/>
    <property type="match status" value="1"/>
</dbReference>
<dbReference type="Pfam" id="PF02518">
    <property type="entry name" value="HATPase_c"/>
    <property type="match status" value="1"/>
</dbReference>
<dbReference type="EMBL" id="BAAANQ010000002">
    <property type="protein sequence ID" value="GAA2045279.1"/>
    <property type="molecule type" value="Genomic_DNA"/>
</dbReference>
<comment type="subcellular location">
    <subcellularLocation>
        <location evidence="2">Cell membrane</location>
    </subcellularLocation>
</comment>
<keyword evidence="10" id="KW-0472">Membrane</keyword>
<dbReference type="CDD" id="cd06225">
    <property type="entry name" value="HAMP"/>
    <property type="match status" value="1"/>
</dbReference>
<comment type="caution">
    <text evidence="14">The sequence shown here is derived from an EMBL/GenBank/DDBJ whole genome shotgun (WGS) entry which is preliminary data.</text>
</comment>
<feature type="domain" description="HAMP" evidence="13">
    <location>
        <begin position="185"/>
        <end position="237"/>
    </location>
</feature>
<dbReference type="InterPro" id="IPR036890">
    <property type="entry name" value="HATPase_C_sf"/>
</dbReference>
<dbReference type="SUPFAM" id="SSF158472">
    <property type="entry name" value="HAMP domain-like"/>
    <property type="match status" value="1"/>
</dbReference>
<keyword evidence="15" id="KW-1185">Reference proteome</keyword>
<dbReference type="PROSITE" id="PS50109">
    <property type="entry name" value="HIS_KIN"/>
    <property type="match status" value="1"/>
</dbReference>
<dbReference type="SMART" id="SM00387">
    <property type="entry name" value="HATPase_c"/>
    <property type="match status" value="1"/>
</dbReference>
<dbReference type="CDD" id="cd00082">
    <property type="entry name" value="HisKA"/>
    <property type="match status" value="1"/>
</dbReference>
<evidence type="ECO:0000313" key="14">
    <source>
        <dbReference type="EMBL" id="GAA2045279.1"/>
    </source>
</evidence>
<dbReference type="SMART" id="SM00304">
    <property type="entry name" value="HAMP"/>
    <property type="match status" value="1"/>
</dbReference>
<dbReference type="InterPro" id="IPR003661">
    <property type="entry name" value="HisK_dim/P_dom"/>
</dbReference>
<dbReference type="PANTHER" id="PTHR45436">
    <property type="entry name" value="SENSOR HISTIDINE KINASE YKOH"/>
    <property type="match status" value="1"/>
</dbReference>
<dbReference type="PANTHER" id="PTHR45436:SF5">
    <property type="entry name" value="SENSOR HISTIDINE KINASE TRCS"/>
    <property type="match status" value="1"/>
</dbReference>
<protein>
    <recommendedName>
        <fullName evidence="3">histidine kinase</fullName>
        <ecNumber evidence="3">2.7.13.3</ecNumber>
    </recommendedName>
</protein>
<evidence type="ECO:0000313" key="15">
    <source>
        <dbReference type="Proteomes" id="UP001403094"/>
    </source>
</evidence>
<dbReference type="InterPro" id="IPR050428">
    <property type="entry name" value="TCS_sensor_his_kinase"/>
</dbReference>
<keyword evidence="4" id="KW-0597">Phosphoprotein</keyword>
<evidence type="ECO:0000256" key="6">
    <source>
        <dbReference type="ARBA" id="ARBA00022692"/>
    </source>
</evidence>
<evidence type="ECO:0000256" key="3">
    <source>
        <dbReference type="ARBA" id="ARBA00012438"/>
    </source>
</evidence>
<dbReference type="InterPro" id="IPR004358">
    <property type="entry name" value="Sig_transdc_His_kin-like_C"/>
</dbReference>
<proteinExistence type="predicted"/>
<keyword evidence="8" id="KW-1133">Transmembrane helix</keyword>
<dbReference type="SUPFAM" id="SSF47384">
    <property type="entry name" value="Homodimeric domain of signal transducing histidine kinase"/>
    <property type="match status" value="1"/>
</dbReference>
<dbReference type="PRINTS" id="PR00344">
    <property type="entry name" value="BCTRLSENSOR"/>
</dbReference>
<evidence type="ECO:0000256" key="10">
    <source>
        <dbReference type="ARBA" id="ARBA00023136"/>
    </source>
</evidence>
<gene>
    <name evidence="14" type="ORF">GCM10009757_11710</name>
</gene>
<dbReference type="InterPro" id="IPR036097">
    <property type="entry name" value="HisK_dim/P_sf"/>
</dbReference>
<evidence type="ECO:0000256" key="9">
    <source>
        <dbReference type="ARBA" id="ARBA00023012"/>
    </source>
</evidence>
<dbReference type="CDD" id="cd00075">
    <property type="entry name" value="HATPase"/>
    <property type="match status" value="1"/>
</dbReference>
<dbReference type="Proteomes" id="UP001403094">
    <property type="component" value="Unassembled WGS sequence"/>
</dbReference>
<evidence type="ECO:0000256" key="5">
    <source>
        <dbReference type="ARBA" id="ARBA00022679"/>
    </source>
</evidence>
<feature type="domain" description="Histidine kinase" evidence="12">
    <location>
        <begin position="252"/>
        <end position="473"/>
    </location>
</feature>
<dbReference type="Gene3D" id="3.30.565.10">
    <property type="entry name" value="Histidine kinase-like ATPase, C-terminal domain"/>
    <property type="match status" value="1"/>
</dbReference>
<dbReference type="GO" id="GO:0016301">
    <property type="term" value="F:kinase activity"/>
    <property type="evidence" value="ECO:0007669"/>
    <property type="project" value="UniProtKB-KW"/>
</dbReference>
<dbReference type="Gene3D" id="1.10.287.130">
    <property type="match status" value="1"/>
</dbReference>
<feature type="signal peptide" evidence="11">
    <location>
        <begin position="1"/>
        <end position="18"/>
    </location>
</feature>
<dbReference type="SMART" id="SM00388">
    <property type="entry name" value="HisKA"/>
    <property type="match status" value="1"/>
</dbReference>
<keyword evidence="9" id="KW-0902">Two-component regulatory system</keyword>
<feature type="chain" id="PRO_5045392053" description="histidine kinase" evidence="11">
    <location>
        <begin position="19"/>
        <end position="486"/>
    </location>
</feature>
<dbReference type="Pfam" id="PF00512">
    <property type="entry name" value="HisKA"/>
    <property type="match status" value="1"/>
</dbReference>
<dbReference type="RefSeq" id="WP_346069787.1">
    <property type="nucleotide sequence ID" value="NZ_BAAANQ010000002.1"/>
</dbReference>
<organism evidence="14 15">
    <name type="scientific">Streptomyces cheonanensis</name>
    <dbReference type="NCBI Taxonomy" id="312720"/>
    <lineage>
        <taxon>Bacteria</taxon>
        <taxon>Bacillati</taxon>
        <taxon>Actinomycetota</taxon>
        <taxon>Actinomycetes</taxon>
        <taxon>Kitasatosporales</taxon>
        <taxon>Streptomycetaceae</taxon>
        <taxon>Streptomyces</taxon>
    </lineage>
</organism>